<dbReference type="PROSITE" id="PS50922">
    <property type="entry name" value="TLC"/>
    <property type="match status" value="1"/>
</dbReference>
<evidence type="ECO:0000256" key="5">
    <source>
        <dbReference type="PROSITE-ProRule" id="PRU00205"/>
    </source>
</evidence>
<keyword evidence="9" id="KW-1185">Reference proteome</keyword>
<accession>A0AAP0CXB8</accession>
<feature type="transmembrane region" description="Helical" evidence="6">
    <location>
        <begin position="176"/>
        <end position="193"/>
    </location>
</feature>
<comment type="subcellular location">
    <subcellularLocation>
        <location evidence="1">Membrane</location>
        <topology evidence="1">Multi-pass membrane protein</topology>
    </subcellularLocation>
</comment>
<feature type="transmembrane region" description="Helical" evidence="6">
    <location>
        <begin position="134"/>
        <end position="155"/>
    </location>
</feature>
<comment type="caution">
    <text evidence="8">The sequence shown here is derived from an EMBL/GenBank/DDBJ whole genome shotgun (WGS) entry which is preliminary data.</text>
</comment>
<reference evidence="8 9" key="1">
    <citation type="submission" date="2024-04" db="EMBL/GenBank/DDBJ databases">
        <title>The reference genome of an endangered Asteraceae, Deinandra increscens subsp. villosa, native to the Central Coast of California.</title>
        <authorList>
            <person name="Guilliams M."/>
            <person name="Hasenstab-Lehman K."/>
            <person name="Meyer R."/>
            <person name="Mcevoy S."/>
        </authorList>
    </citation>
    <scope>NUCLEOTIDE SEQUENCE [LARGE SCALE GENOMIC DNA]</scope>
    <source>
        <tissue evidence="8">Leaf</tissue>
    </source>
</reference>
<dbReference type="Proteomes" id="UP001408789">
    <property type="component" value="Unassembled WGS sequence"/>
</dbReference>
<dbReference type="PANTHER" id="PTHR31766">
    <property type="entry name" value="GLABROUS1 ENHANCER-BINDING PROTEIN-LIKE 2"/>
    <property type="match status" value="1"/>
</dbReference>
<feature type="transmembrane region" description="Helical" evidence="6">
    <location>
        <begin position="213"/>
        <end position="236"/>
    </location>
</feature>
<dbReference type="InterPro" id="IPR006634">
    <property type="entry name" value="TLC-dom"/>
</dbReference>
<evidence type="ECO:0000256" key="2">
    <source>
        <dbReference type="ARBA" id="ARBA00022692"/>
    </source>
</evidence>
<feature type="transmembrane region" description="Helical" evidence="6">
    <location>
        <begin position="15"/>
        <end position="34"/>
    </location>
</feature>
<evidence type="ECO:0000256" key="3">
    <source>
        <dbReference type="ARBA" id="ARBA00022989"/>
    </source>
</evidence>
<keyword evidence="2 5" id="KW-0812">Transmembrane</keyword>
<evidence type="ECO:0000256" key="6">
    <source>
        <dbReference type="SAM" id="Phobius"/>
    </source>
</evidence>
<keyword evidence="4 5" id="KW-0472">Membrane</keyword>
<dbReference type="EMBL" id="JBCNJP010000017">
    <property type="protein sequence ID" value="KAK9064735.1"/>
    <property type="molecule type" value="Genomic_DNA"/>
</dbReference>
<protein>
    <recommendedName>
        <fullName evidence="7">TLC domain-containing protein</fullName>
    </recommendedName>
</protein>
<organism evidence="8 9">
    <name type="scientific">Deinandra increscens subsp. villosa</name>
    <dbReference type="NCBI Taxonomy" id="3103831"/>
    <lineage>
        <taxon>Eukaryota</taxon>
        <taxon>Viridiplantae</taxon>
        <taxon>Streptophyta</taxon>
        <taxon>Embryophyta</taxon>
        <taxon>Tracheophyta</taxon>
        <taxon>Spermatophyta</taxon>
        <taxon>Magnoliopsida</taxon>
        <taxon>eudicotyledons</taxon>
        <taxon>Gunneridae</taxon>
        <taxon>Pentapetalae</taxon>
        <taxon>asterids</taxon>
        <taxon>campanulids</taxon>
        <taxon>Asterales</taxon>
        <taxon>Asteraceae</taxon>
        <taxon>Asteroideae</taxon>
        <taxon>Heliantheae alliance</taxon>
        <taxon>Madieae</taxon>
        <taxon>Madiinae</taxon>
        <taxon>Deinandra</taxon>
    </lineage>
</organism>
<evidence type="ECO:0000256" key="1">
    <source>
        <dbReference type="ARBA" id="ARBA00004141"/>
    </source>
</evidence>
<evidence type="ECO:0000259" key="7">
    <source>
        <dbReference type="PROSITE" id="PS50922"/>
    </source>
</evidence>
<name>A0AAP0CXB8_9ASTR</name>
<dbReference type="SMART" id="SM00724">
    <property type="entry name" value="TLC"/>
    <property type="match status" value="1"/>
</dbReference>
<keyword evidence="3 6" id="KW-1133">Transmembrane helix</keyword>
<feature type="domain" description="TLC" evidence="7">
    <location>
        <begin position="40"/>
        <end position="248"/>
    </location>
</feature>
<dbReference type="Pfam" id="PF03798">
    <property type="entry name" value="TRAM_LAG1_CLN8"/>
    <property type="match status" value="1"/>
</dbReference>
<gene>
    <name evidence="8" type="ORF">SSX86_016117</name>
</gene>
<dbReference type="PANTHER" id="PTHR31766:SF2">
    <property type="entry name" value="GLABROUS1 ENHANCER-BINDING PROTEIN-LIKE 2"/>
    <property type="match status" value="1"/>
</dbReference>
<evidence type="ECO:0000313" key="8">
    <source>
        <dbReference type="EMBL" id="KAK9064735.1"/>
    </source>
</evidence>
<dbReference type="AlphaFoldDB" id="A0AAP0CXB8"/>
<dbReference type="InterPro" id="IPR040327">
    <property type="entry name" value="At5g14285-like"/>
</dbReference>
<proteinExistence type="predicted"/>
<sequence length="253" mass="29012">MKMDFTTLISSPPTLPLFFTMFLTIYLLAHFIFFRNWSPKLRPEAASCSISLAHGTPAAILAALAIISDPTHQFASPNTQFQNSVLEYSIAYFLMDLSHYLTFYPKDILFISHHLATLYVFVTCRYLVSHGAYVVLVLLILAEITSLFQNIWTLAGARKGESEVAHQVFDLMSPPFYALYSVVRGFAAPLFVYKMIGFYSSGVADNVVPKWLWVSWVFVVVMAISVSVLWVSNNWIELYRERMFRVEKEKKFR</sequence>
<evidence type="ECO:0000256" key="4">
    <source>
        <dbReference type="ARBA" id="ARBA00023136"/>
    </source>
</evidence>
<dbReference type="GO" id="GO:0016020">
    <property type="term" value="C:membrane"/>
    <property type="evidence" value="ECO:0007669"/>
    <property type="project" value="UniProtKB-SubCell"/>
</dbReference>
<evidence type="ECO:0000313" key="9">
    <source>
        <dbReference type="Proteomes" id="UP001408789"/>
    </source>
</evidence>